<dbReference type="Gene3D" id="3.30.450.20">
    <property type="entry name" value="PAS domain"/>
    <property type="match status" value="1"/>
</dbReference>
<gene>
    <name evidence="5" type="ORF">CKO45_19115</name>
</gene>
<keyword evidence="1" id="KW-0472">Membrane</keyword>
<dbReference type="Gene3D" id="1.10.8.500">
    <property type="entry name" value="HAMP domain in histidine kinase"/>
    <property type="match status" value="1"/>
</dbReference>
<dbReference type="InterPro" id="IPR029787">
    <property type="entry name" value="Nucleotide_cyclase"/>
</dbReference>
<dbReference type="Proteomes" id="UP000697995">
    <property type="component" value="Unassembled WGS sequence"/>
</dbReference>
<feature type="domain" description="GGDEF" evidence="4">
    <location>
        <begin position="325"/>
        <end position="458"/>
    </location>
</feature>
<feature type="domain" description="HAMP" evidence="3">
    <location>
        <begin position="113"/>
        <end position="166"/>
    </location>
</feature>
<organism evidence="5 6">
    <name type="scientific">Paracraurococcus ruber</name>
    <dbReference type="NCBI Taxonomy" id="77675"/>
    <lineage>
        <taxon>Bacteria</taxon>
        <taxon>Pseudomonadati</taxon>
        <taxon>Pseudomonadota</taxon>
        <taxon>Alphaproteobacteria</taxon>
        <taxon>Acetobacterales</taxon>
        <taxon>Roseomonadaceae</taxon>
        <taxon>Paracraurococcus</taxon>
    </lineage>
</organism>
<dbReference type="SMART" id="SM00267">
    <property type="entry name" value="GGDEF"/>
    <property type="match status" value="1"/>
</dbReference>
<evidence type="ECO:0008006" key="7">
    <source>
        <dbReference type="Google" id="ProtNLM"/>
    </source>
</evidence>
<dbReference type="SMART" id="SM00052">
    <property type="entry name" value="EAL"/>
    <property type="match status" value="1"/>
</dbReference>
<dbReference type="RefSeq" id="WP_158292059.1">
    <property type="nucleotide sequence ID" value="NZ_NRSG01000168.1"/>
</dbReference>
<accession>A0ABS1D0P3</accession>
<dbReference type="SUPFAM" id="SSF158472">
    <property type="entry name" value="HAMP domain-like"/>
    <property type="match status" value="1"/>
</dbReference>
<keyword evidence="1" id="KW-0812">Transmembrane</keyword>
<feature type="domain" description="EAL" evidence="2">
    <location>
        <begin position="467"/>
        <end position="717"/>
    </location>
</feature>
<dbReference type="Pfam" id="PF00672">
    <property type="entry name" value="HAMP"/>
    <property type="match status" value="1"/>
</dbReference>
<dbReference type="InterPro" id="IPR043128">
    <property type="entry name" value="Rev_trsase/Diguanyl_cyclase"/>
</dbReference>
<dbReference type="Gene3D" id="3.20.20.450">
    <property type="entry name" value="EAL domain"/>
    <property type="match status" value="1"/>
</dbReference>
<keyword evidence="1" id="KW-1133">Transmembrane helix</keyword>
<dbReference type="SUPFAM" id="SSF55785">
    <property type="entry name" value="PYP-like sensor domain (PAS domain)"/>
    <property type="match status" value="1"/>
</dbReference>
<dbReference type="PANTHER" id="PTHR44757">
    <property type="entry name" value="DIGUANYLATE CYCLASE DGCP"/>
    <property type="match status" value="1"/>
</dbReference>
<dbReference type="InterPro" id="IPR052155">
    <property type="entry name" value="Biofilm_reg_signaling"/>
</dbReference>
<dbReference type="Gene3D" id="3.30.70.270">
    <property type="match status" value="1"/>
</dbReference>
<keyword evidence="6" id="KW-1185">Reference proteome</keyword>
<dbReference type="Pfam" id="PF00990">
    <property type="entry name" value="GGDEF"/>
    <property type="match status" value="1"/>
</dbReference>
<dbReference type="Pfam" id="PF12860">
    <property type="entry name" value="PAS_7"/>
    <property type="match status" value="1"/>
</dbReference>
<dbReference type="PROSITE" id="PS50885">
    <property type="entry name" value="HAMP"/>
    <property type="match status" value="1"/>
</dbReference>
<feature type="transmembrane region" description="Helical" evidence="1">
    <location>
        <begin position="12"/>
        <end position="36"/>
    </location>
</feature>
<dbReference type="SUPFAM" id="SSF141868">
    <property type="entry name" value="EAL domain-like"/>
    <property type="match status" value="1"/>
</dbReference>
<evidence type="ECO:0000259" key="2">
    <source>
        <dbReference type="PROSITE" id="PS50883"/>
    </source>
</evidence>
<dbReference type="Pfam" id="PF00563">
    <property type="entry name" value="EAL"/>
    <property type="match status" value="1"/>
</dbReference>
<dbReference type="PROSITE" id="PS50887">
    <property type="entry name" value="GGDEF"/>
    <property type="match status" value="1"/>
</dbReference>
<dbReference type="SUPFAM" id="SSF55073">
    <property type="entry name" value="Nucleotide cyclase"/>
    <property type="match status" value="1"/>
</dbReference>
<protein>
    <recommendedName>
        <fullName evidence="7">EAL domain-containing protein</fullName>
    </recommendedName>
</protein>
<dbReference type="InterPro" id="IPR035965">
    <property type="entry name" value="PAS-like_dom_sf"/>
</dbReference>
<dbReference type="InterPro" id="IPR035919">
    <property type="entry name" value="EAL_sf"/>
</dbReference>
<dbReference type="EMBL" id="NRSG01000168">
    <property type="protein sequence ID" value="MBK1660342.1"/>
    <property type="molecule type" value="Genomic_DNA"/>
</dbReference>
<dbReference type="InterPro" id="IPR003660">
    <property type="entry name" value="HAMP_dom"/>
</dbReference>
<dbReference type="PANTHER" id="PTHR44757:SF2">
    <property type="entry name" value="BIOFILM ARCHITECTURE MAINTENANCE PROTEIN MBAA"/>
    <property type="match status" value="1"/>
</dbReference>
<evidence type="ECO:0000256" key="1">
    <source>
        <dbReference type="SAM" id="Phobius"/>
    </source>
</evidence>
<dbReference type="SMART" id="SM00304">
    <property type="entry name" value="HAMP"/>
    <property type="match status" value="1"/>
</dbReference>
<proteinExistence type="predicted"/>
<evidence type="ECO:0000259" key="3">
    <source>
        <dbReference type="PROSITE" id="PS50885"/>
    </source>
</evidence>
<evidence type="ECO:0000313" key="5">
    <source>
        <dbReference type="EMBL" id="MBK1660342.1"/>
    </source>
</evidence>
<dbReference type="CDD" id="cd01949">
    <property type="entry name" value="GGDEF"/>
    <property type="match status" value="1"/>
</dbReference>
<dbReference type="NCBIfam" id="TIGR00254">
    <property type="entry name" value="GGDEF"/>
    <property type="match status" value="1"/>
</dbReference>
<sequence length="722" mass="77963">MQVPPIPVSRSVAGRLSVVGGALVLALVATNLHVAMDAGGVAAGLREAAREARAAVPAPGTPEEATARDLPGLRQAADRLAGLAESAETTRRLHAGITMASLLAGLGVLLLGRRLLRRIGRLTASMLTLAAGDTAGEVPFRGEEDEVGRLADTLAVFRRQAEHTRSSEANLSVALENMVEGIMMLSPDRRVVLHNQKWATMHRLPRRDCRGMLLEEVLAHHRHVQGWPAEAIAGLRTRLQEIAGSGGAGVIDLDLPDRVAHTMTVAVLPDGNMLISIEDVSERRAAAARIFHLAHHDSLTDLPNRALFQERLAAAVEAAAEDHAAGITLLLCDLDRFKQVNDTYGHPAGDELLRQAARRMRETMRRTDILARLGGDEFAVIHLGGEDPTEAHALAARLVQALRKPFDLLGNKVCIGASVGVAAAPADAASPVELMKRADLALYAAKQRGRNTHVVYDATMAQALEERRLIEVAMRRALFAGEFALAYQPQVDLRSRRIIGFEALARWTHPERGVVSPEIFIPIAEESGLIVELGEWVLRRACADAAPWDPAITVAVNVSSQQFHEERFLATVREALEDSGLPPGRLELEVTESAMLHDSEKMLAVLNSLRAMGVRLSMDDFGTGYCALNYLQKFPFDKIKIDQSFVRNLGSKEESDAIVRAVASLGVSLGIKTIAEGIETQDQADLVLDAACGEGQGYLFSRPVPVGMVPELLAAQREAHPA</sequence>
<dbReference type="PROSITE" id="PS50883">
    <property type="entry name" value="EAL"/>
    <property type="match status" value="1"/>
</dbReference>
<evidence type="ECO:0000313" key="6">
    <source>
        <dbReference type="Proteomes" id="UP000697995"/>
    </source>
</evidence>
<dbReference type="CDD" id="cd01948">
    <property type="entry name" value="EAL"/>
    <property type="match status" value="1"/>
</dbReference>
<name>A0ABS1D0P3_9PROT</name>
<dbReference type="InterPro" id="IPR001633">
    <property type="entry name" value="EAL_dom"/>
</dbReference>
<comment type="caution">
    <text evidence="5">The sequence shown here is derived from an EMBL/GenBank/DDBJ whole genome shotgun (WGS) entry which is preliminary data.</text>
</comment>
<dbReference type="InterPro" id="IPR000160">
    <property type="entry name" value="GGDEF_dom"/>
</dbReference>
<reference evidence="5 6" key="1">
    <citation type="journal article" date="2020" name="Microorganisms">
        <title>Osmotic Adaptation and Compatible Solute Biosynthesis of Phototrophic Bacteria as Revealed from Genome Analyses.</title>
        <authorList>
            <person name="Imhoff J.F."/>
            <person name="Rahn T."/>
            <person name="Kunzel S."/>
            <person name="Keller A."/>
            <person name="Neulinger S.C."/>
        </authorList>
    </citation>
    <scope>NUCLEOTIDE SEQUENCE [LARGE SCALE GENOMIC DNA]</scope>
    <source>
        <strain evidence="5 6">DSM 15382</strain>
    </source>
</reference>
<evidence type="ECO:0000259" key="4">
    <source>
        <dbReference type="PROSITE" id="PS50887"/>
    </source>
</evidence>